<dbReference type="Proteomes" id="UP001234297">
    <property type="component" value="Chromosome 3"/>
</dbReference>
<dbReference type="EMBL" id="CM056811">
    <property type="protein sequence ID" value="KAJ8635402.1"/>
    <property type="molecule type" value="Genomic_DNA"/>
</dbReference>
<gene>
    <name evidence="1" type="ORF">MRB53_009669</name>
</gene>
<evidence type="ECO:0000313" key="1">
    <source>
        <dbReference type="EMBL" id="KAJ8635402.1"/>
    </source>
</evidence>
<keyword evidence="2" id="KW-1185">Reference proteome</keyword>
<organism evidence="1 2">
    <name type="scientific">Persea americana</name>
    <name type="common">Avocado</name>
    <dbReference type="NCBI Taxonomy" id="3435"/>
    <lineage>
        <taxon>Eukaryota</taxon>
        <taxon>Viridiplantae</taxon>
        <taxon>Streptophyta</taxon>
        <taxon>Embryophyta</taxon>
        <taxon>Tracheophyta</taxon>
        <taxon>Spermatophyta</taxon>
        <taxon>Magnoliopsida</taxon>
        <taxon>Magnoliidae</taxon>
        <taxon>Laurales</taxon>
        <taxon>Lauraceae</taxon>
        <taxon>Persea</taxon>
    </lineage>
</organism>
<name>A0ACC2LQP9_PERAE</name>
<evidence type="ECO:0000313" key="2">
    <source>
        <dbReference type="Proteomes" id="UP001234297"/>
    </source>
</evidence>
<accession>A0ACC2LQP9</accession>
<reference evidence="1 2" key="1">
    <citation type="journal article" date="2022" name="Hortic Res">
        <title>A haplotype resolved chromosomal level avocado genome allows analysis of novel avocado genes.</title>
        <authorList>
            <person name="Nath O."/>
            <person name="Fletcher S.J."/>
            <person name="Hayward A."/>
            <person name="Shaw L.M."/>
            <person name="Masouleh A.K."/>
            <person name="Furtado A."/>
            <person name="Henry R.J."/>
            <person name="Mitter N."/>
        </authorList>
    </citation>
    <scope>NUCLEOTIDE SEQUENCE [LARGE SCALE GENOMIC DNA]</scope>
    <source>
        <strain evidence="2">cv. Hass</strain>
    </source>
</reference>
<proteinExistence type="predicted"/>
<protein>
    <submittedName>
        <fullName evidence="1">Uncharacterized protein</fullName>
    </submittedName>
</protein>
<sequence>MPPPSFSRSRLSPPDARSTSTSLLNAQKHVLLHPPPSRSSTLQITPPPSLPDMGVHYIAGLRMVVGSEVTSVSAISSRVDKTLPPPDTISALFQLENGCHGVFAMIVSSRSPKIYWRVVGSKGTVQVERGNIDGRHGYLVSFYSTDGKCQTN</sequence>
<comment type="caution">
    <text evidence="1">The sequence shown here is derived from an EMBL/GenBank/DDBJ whole genome shotgun (WGS) entry which is preliminary data.</text>
</comment>